<dbReference type="Gene3D" id="1.10.1060.10">
    <property type="entry name" value="Alpha-helical ferredoxin"/>
    <property type="match status" value="1"/>
</dbReference>
<dbReference type="PANTHER" id="PTHR42783:SF3">
    <property type="entry name" value="GLUTAMATE SYNTHASE [NADPH] SMALL CHAIN-RELATED"/>
    <property type="match status" value="1"/>
</dbReference>
<dbReference type="InterPro" id="IPR023753">
    <property type="entry name" value="FAD/NAD-binding_dom"/>
</dbReference>
<dbReference type="Gene3D" id="3.50.50.60">
    <property type="entry name" value="FAD/NAD(P)-binding domain"/>
    <property type="match status" value="3"/>
</dbReference>
<dbReference type="PRINTS" id="PR00469">
    <property type="entry name" value="PNDRDTASEII"/>
</dbReference>
<dbReference type="GO" id="GO:0051536">
    <property type="term" value="F:iron-sulfur cluster binding"/>
    <property type="evidence" value="ECO:0007669"/>
    <property type="project" value="UniProtKB-KW"/>
</dbReference>
<evidence type="ECO:0000256" key="2">
    <source>
        <dbReference type="ARBA" id="ARBA00023004"/>
    </source>
</evidence>
<dbReference type="PROSITE" id="PS51379">
    <property type="entry name" value="4FE4S_FER_2"/>
    <property type="match status" value="2"/>
</dbReference>
<evidence type="ECO:0000259" key="4">
    <source>
        <dbReference type="PROSITE" id="PS51379"/>
    </source>
</evidence>
<protein>
    <submittedName>
        <fullName evidence="5">Glutamate synthase</fullName>
    </submittedName>
</protein>
<accession>A0A0S7WP65</accession>
<dbReference type="InterPro" id="IPR009051">
    <property type="entry name" value="Helical_ferredxn"/>
</dbReference>
<feature type="domain" description="4Fe-4S ferredoxin-type" evidence="4">
    <location>
        <begin position="603"/>
        <end position="632"/>
    </location>
</feature>
<dbReference type="PATRIC" id="fig|1703770.3.peg.1023"/>
<dbReference type="PROSITE" id="PS00198">
    <property type="entry name" value="4FE4S_FER_1"/>
    <property type="match status" value="1"/>
</dbReference>
<keyword evidence="3" id="KW-0411">Iron-sulfur</keyword>
<dbReference type="Gene3D" id="3.40.50.720">
    <property type="entry name" value="NAD(P)-binding Rossmann-like Domain"/>
    <property type="match status" value="1"/>
</dbReference>
<dbReference type="InterPro" id="IPR017900">
    <property type="entry name" value="4Fe4S_Fe_S_CS"/>
</dbReference>
<dbReference type="Proteomes" id="UP000052008">
    <property type="component" value="Unassembled WGS sequence"/>
</dbReference>
<keyword evidence="1" id="KW-0479">Metal-binding</keyword>
<comment type="caution">
    <text evidence="5">The sequence shown here is derived from an EMBL/GenBank/DDBJ whole genome shotgun (WGS) entry which is preliminary data.</text>
</comment>
<dbReference type="InterPro" id="IPR017896">
    <property type="entry name" value="4Fe4S_Fe-S-bd"/>
</dbReference>
<dbReference type="SUPFAM" id="SSF46548">
    <property type="entry name" value="alpha-helical ferredoxin"/>
    <property type="match status" value="2"/>
</dbReference>
<organism evidence="5 6">
    <name type="scientific">candidate division TA06 bacterium DG_24</name>
    <dbReference type="NCBI Taxonomy" id="1703770"/>
    <lineage>
        <taxon>Bacteria</taxon>
        <taxon>Bacteria division TA06</taxon>
    </lineage>
</organism>
<feature type="domain" description="4Fe-4S ferredoxin-type" evidence="4">
    <location>
        <begin position="83"/>
        <end position="112"/>
    </location>
</feature>
<evidence type="ECO:0000313" key="6">
    <source>
        <dbReference type="Proteomes" id="UP000052008"/>
    </source>
</evidence>
<sequence>MESALTLGDMGYEVVLVEKEASIGGKMVLLSKVFPTLDCASCISTPKMAATAHHPNITVLTNTEVNQIVSRDSRGFLAKLSRKAPYVDVAACTGCGECERACTVAMPDPFNFGLTARRSAHIPYPQAVPKKALIDRLGRSPCSAACPAGVKAHGFVSLVRAGRYREAFQLHMEDAPLLGCLSRACYAPCEAACTRGEFDGPVRIRAIKRFMVDRYYSEHPHPEYGPPTDRRAEKVAIVGSGPAGLTAAYFLARDGYRVTVFEAAAEVGGMLRLGIPVYRIPRAVLDRDIKNITALGVEIRTNAPVDSVKALENQGFDAVFLAVGAMEPRRMGVPGEDLNGITDCMAFLRSVNLNQRPDLRGQSVLLVGGGNACIDPARVAVRLGAEQVTVQYRRSRAEMPAHDWEVDAAIEEGVQFQFLKVPTRFIGIDGRVVAAESVSMRLGEPDESGRRRPLPIPGSEELVPADRVITAIGLKPGTAPFADELALRPNGTPDVDAHTLQTSRPSVFAGGDVVTGPASIVDAVAQGKRAAFHINRFLQGETLSDDAVPSALPVVEREAVIRRCGSLRRREAVAPPVLPPHDRNRTFAEVEEALSEAQARSNANRCLDCGGCSECMECVRVCPADAIRLDMRAQEEIVEVDSVVIASGFELFDPLRKPSYGYGRYPNVITAMQMDRILSPTRPYNHVIRPSDGKRPDNIAFVLCTGSRDRTVENRLCSRVCCMYSIKQAQLLMGALPLADISIHFFDIRAFGKGYEEFYRQAKAMGTRFVEGRVAKIEQTENDNLIVHYEDIAGCGCLQKAEYDLVVLSVGLLPNPEALELFRDDRLASDSYGWVDEVDEDINPGRTSIEGVFVAGSASAARDIPDAILHAGAAAAQAAAHVEKRRKGTG</sequence>
<name>A0A0S7WP65_UNCT6</name>
<dbReference type="SUPFAM" id="SSF51971">
    <property type="entry name" value="Nucleotide-binding domain"/>
    <property type="match status" value="1"/>
</dbReference>
<dbReference type="GO" id="GO:0016491">
    <property type="term" value="F:oxidoreductase activity"/>
    <property type="evidence" value="ECO:0007669"/>
    <property type="project" value="InterPro"/>
</dbReference>
<dbReference type="GO" id="GO:0046872">
    <property type="term" value="F:metal ion binding"/>
    <property type="evidence" value="ECO:0007669"/>
    <property type="project" value="UniProtKB-KW"/>
</dbReference>
<dbReference type="Pfam" id="PF07992">
    <property type="entry name" value="Pyr_redox_2"/>
    <property type="match status" value="1"/>
</dbReference>
<evidence type="ECO:0000256" key="1">
    <source>
        <dbReference type="ARBA" id="ARBA00022723"/>
    </source>
</evidence>
<gene>
    <name evidence="5" type="ORF">AMJ39_08970</name>
</gene>
<dbReference type="Pfam" id="PF14691">
    <property type="entry name" value="Fer4_20"/>
    <property type="match status" value="1"/>
</dbReference>
<evidence type="ECO:0000313" key="5">
    <source>
        <dbReference type="EMBL" id="KPJ51954.1"/>
    </source>
</evidence>
<dbReference type="InterPro" id="IPR028261">
    <property type="entry name" value="DPD_II"/>
</dbReference>
<dbReference type="AlphaFoldDB" id="A0A0S7WP65"/>
<dbReference type="PRINTS" id="PR00368">
    <property type="entry name" value="FADPNR"/>
</dbReference>
<dbReference type="STRING" id="1703770.AMJ39_08970"/>
<proteinExistence type="predicted"/>
<reference evidence="5 6" key="1">
    <citation type="journal article" date="2015" name="Microbiome">
        <title>Genomic resolution of linkages in carbon, nitrogen, and sulfur cycling among widespread estuary sediment bacteria.</title>
        <authorList>
            <person name="Baker B.J."/>
            <person name="Lazar C.S."/>
            <person name="Teske A.P."/>
            <person name="Dick G.J."/>
        </authorList>
    </citation>
    <scope>NUCLEOTIDE SEQUENCE [LARGE SCALE GENOMIC DNA]</scope>
    <source>
        <strain evidence="5">DG_24</strain>
    </source>
</reference>
<keyword evidence="2" id="KW-0408">Iron</keyword>
<dbReference type="SUPFAM" id="SSF51905">
    <property type="entry name" value="FAD/NAD(P)-binding domain"/>
    <property type="match status" value="1"/>
</dbReference>
<evidence type="ECO:0000256" key="3">
    <source>
        <dbReference type="ARBA" id="ARBA00023014"/>
    </source>
</evidence>
<dbReference type="PANTHER" id="PTHR42783">
    <property type="entry name" value="GLUTAMATE SYNTHASE [NADPH] SMALL CHAIN"/>
    <property type="match status" value="1"/>
</dbReference>
<dbReference type="InterPro" id="IPR036188">
    <property type="entry name" value="FAD/NAD-bd_sf"/>
</dbReference>
<dbReference type="EMBL" id="LIZS01000086">
    <property type="protein sequence ID" value="KPJ51954.1"/>
    <property type="molecule type" value="Genomic_DNA"/>
</dbReference>